<dbReference type="GO" id="GO:0042773">
    <property type="term" value="P:ATP synthesis coupled electron transport"/>
    <property type="evidence" value="ECO:0007669"/>
    <property type="project" value="InterPro"/>
</dbReference>
<feature type="transmembrane region" description="Helical" evidence="7">
    <location>
        <begin position="664"/>
        <end position="685"/>
    </location>
</feature>
<feature type="transmembrane region" description="Helical" evidence="7">
    <location>
        <begin position="497"/>
        <end position="523"/>
    </location>
</feature>
<keyword evidence="10" id="KW-0830">Ubiquinone</keyword>
<dbReference type="GO" id="GO:0003954">
    <property type="term" value="F:NADH dehydrogenase activity"/>
    <property type="evidence" value="ECO:0007669"/>
    <property type="project" value="TreeGrafter"/>
</dbReference>
<feature type="transmembrane region" description="Helical" evidence="7">
    <location>
        <begin position="184"/>
        <end position="202"/>
    </location>
</feature>
<dbReference type="KEGG" id="bcai:K788_0008192"/>
<dbReference type="GeneID" id="69968801"/>
<feature type="transmembrane region" description="Helical" evidence="7">
    <location>
        <begin position="222"/>
        <end position="238"/>
    </location>
</feature>
<dbReference type="PRINTS" id="PR01434">
    <property type="entry name" value="NADHDHGNASE5"/>
</dbReference>
<accession>A0A0N7JTV3</accession>
<comment type="subcellular location">
    <subcellularLocation>
        <location evidence="1">Endomembrane system</location>
        <topology evidence="1">Multi-pass membrane protein</topology>
    </subcellularLocation>
    <subcellularLocation>
        <location evidence="5">Membrane</location>
        <topology evidence="5">Multi-pass membrane protein</topology>
    </subcellularLocation>
</comment>
<dbReference type="InterPro" id="IPR003945">
    <property type="entry name" value="NU5C-like"/>
</dbReference>
<gene>
    <name evidence="10" type="ORF">K788_0008192</name>
</gene>
<evidence type="ECO:0000256" key="3">
    <source>
        <dbReference type="ARBA" id="ARBA00022989"/>
    </source>
</evidence>
<sequence length="688" mass="75170">MSTTLNENLLLAVALAPLAGSLIAGLFGKTVGRAGAHSVTILGVAISFVLSCIVFLDVLHGANFNATVYEWMTVGKVKFEVGFLVDTLTAMMMCVVTFVSLMVHVYTIGYMADEETGYERFFSYISLFTFSMLMLVMSNNFLQLFFGWEAVGLVSYLLIGFYFKRESAIYANMKAFIVNRVGDFGFILGIGLILAYGGSMNYGDVFAKSHELASLSFPGTDWGLLTVACICLFIGAMGKSAQFPLHVWLPDSMEGPTPISALIHAATMVTAGIFMVTRMSPLFELSDSALSFITVIGAITALFMGFLGIVQNDIKRVVAYSTLSQLGYMTVALGVSAYPVAVFHLMTHAFFKALLFLGAGSVIIGMHHDQDMRNMGGLRKYMPITWITSLIGSLALIGTPFFSGFYSKDSIIDAVKLSHLPGSGFAYFAVVASVFVTALYSFRMYFMVFHGEERFRGPKHPDSPMGAEAAAHGHGHHDDHGHGHDDHHAHEPHETPWVVWLPLVLLAIPSIVIGAIAIGPMLYGDFFQHGVAFEKVIFIGENHPALHEMAEEFQGWASMGLHAASGLPVWLALAGVVVSWFLYLKRPDLPAVIKRGFGPIYTLLDNKYYMDKINEVVFARGAVAIGRGLWKEGDIVVIDGIVNGSARFIGWFASVIRFLQSGYIYHYAFAMIIGMLGLLTLFVTLGGK</sequence>
<protein>
    <submittedName>
        <fullName evidence="10">NADH-ubiquinone oxidoreductase chain L</fullName>
        <ecNumber evidence="10">1.6.5.3</ecNumber>
    </submittedName>
</protein>
<name>A0A0N7JTV3_9BURK</name>
<keyword evidence="10" id="KW-0560">Oxidoreductase</keyword>
<reference evidence="10 11" key="1">
    <citation type="journal article" date="2014" name="Genome Announc.">
        <title>Draft Genome Sequence of the Haloacid-Degrading Burkholderia caribensis Strain MBA4.</title>
        <authorList>
            <person name="Pan Y."/>
            <person name="Kong K.F."/>
            <person name="Tsang J.S."/>
        </authorList>
    </citation>
    <scope>NUCLEOTIDE SEQUENCE [LARGE SCALE GENOMIC DNA]</scope>
    <source>
        <strain evidence="10 11">MBA4</strain>
    </source>
</reference>
<dbReference type="GO" id="GO:0012505">
    <property type="term" value="C:endomembrane system"/>
    <property type="evidence" value="ECO:0007669"/>
    <property type="project" value="UniProtKB-SubCell"/>
</dbReference>
<feature type="compositionally biased region" description="Basic and acidic residues" evidence="6">
    <location>
        <begin position="476"/>
        <end position="490"/>
    </location>
</feature>
<feature type="transmembrane region" description="Helical" evidence="7">
    <location>
        <begin position="6"/>
        <end position="27"/>
    </location>
</feature>
<evidence type="ECO:0000256" key="2">
    <source>
        <dbReference type="ARBA" id="ARBA00022692"/>
    </source>
</evidence>
<keyword evidence="3 7" id="KW-1133">Transmembrane helix</keyword>
<dbReference type="Proteomes" id="UP000019146">
    <property type="component" value="Chromosome 1"/>
</dbReference>
<evidence type="ECO:0000259" key="9">
    <source>
        <dbReference type="Pfam" id="PF00662"/>
    </source>
</evidence>
<dbReference type="EC" id="1.6.5.3" evidence="10"/>
<evidence type="ECO:0000256" key="7">
    <source>
        <dbReference type="SAM" id="Phobius"/>
    </source>
</evidence>
<dbReference type="InterPro" id="IPR001516">
    <property type="entry name" value="Proton_antipo_N"/>
</dbReference>
<feature type="transmembrane region" description="Helical" evidence="7">
    <location>
        <begin position="425"/>
        <end position="446"/>
    </location>
</feature>
<feature type="transmembrane region" description="Helical" evidence="7">
    <location>
        <begin position="144"/>
        <end position="163"/>
    </location>
</feature>
<dbReference type="Pfam" id="PF00361">
    <property type="entry name" value="Proton_antipo_M"/>
    <property type="match status" value="1"/>
</dbReference>
<dbReference type="GO" id="GO:0016020">
    <property type="term" value="C:membrane"/>
    <property type="evidence" value="ECO:0007669"/>
    <property type="project" value="UniProtKB-SubCell"/>
</dbReference>
<feature type="transmembrane region" description="Helical" evidence="7">
    <location>
        <begin position="317"/>
        <end position="339"/>
    </location>
</feature>
<feature type="region of interest" description="Disordered" evidence="6">
    <location>
        <begin position="458"/>
        <end position="490"/>
    </location>
</feature>
<dbReference type="EMBL" id="CP012746">
    <property type="protein sequence ID" value="ALL64653.1"/>
    <property type="molecule type" value="Genomic_DNA"/>
</dbReference>
<feature type="transmembrane region" description="Helical" evidence="7">
    <location>
        <begin position="82"/>
        <end position="109"/>
    </location>
</feature>
<dbReference type="RefSeq" id="WP_036003834.1">
    <property type="nucleotide sequence ID" value="NZ_CP012746.1"/>
</dbReference>
<dbReference type="GO" id="GO:0008137">
    <property type="term" value="F:NADH dehydrogenase (ubiquinone) activity"/>
    <property type="evidence" value="ECO:0007669"/>
    <property type="project" value="InterPro"/>
</dbReference>
<feature type="domain" description="NADH:quinone oxidoreductase/Mrp antiporter transmembrane" evidence="8">
    <location>
        <begin position="138"/>
        <end position="420"/>
    </location>
</feature>
<evidence type="ECO:0000256" key="5">
    <source>
        <dbReference type="RuleBase" id="RU000320"/>
    </source>
</evidence>
<dbReference type="GO" id="GO:0015990">
    <property type="term" value="P:electron transport coupled proton transport"/>
    <property type="evidence" value="ECO:0007669"/>
    <property type="project" value="TreeGrafter"/>
</dbReference>
<dbReference type="InterPro" id="IPR018393">
    <property type="entry name" value="NADHpl_OxRdtase_5_subgr"/>
</dbReference>
<organism evidence="10 11">
    <name type="scientific">Paraburkholderia caribensis MBA4</name>
    <dbReference type="NCBI Taxonomy" id="1323664"/>
    <lineage>
        <taxon>Bacteria</taxon>
        <taxon>Pseudomonadati</taxon>
        <taxon>Pseudomonadota</taxon>
        <taxon>Betaproteobacteria</taxon>
        <taxon>Burkholderiales</taxon>
        <taxon>Burkholderiaceae</taxon>
        <taxon>Paraburkholderia</taxon>
    </lineage>
</organism>
<keyword evidence="2 5" id="KW-0812">Transmembrane</keyword>
<feature type="transmembrane region" description="Helical" evidence="7">
    <location>
        <begin position="39"/>
        <end position="62"/>
    </location>
</feature>
<feature type="transmembrane region" description="Helical" evidence="7">
    <location>
        <begin position="259"/>
        <end position="277"/>
    </location>
</feature>
<dbReference type="AlphaFoldDB" id="A0A0N7JTV3"/>
<feature type="transmembrane region" description="Helical" evidence="7">
    <location>
        <begin position="289"/>
        <end position="310"/>
    </location>
</feature>
<dbReference type="PANTHER" id="PTHR42829:SF2">
    <property type="entry name" value="NADH-UBIQUINONE OXIDOREDUCTASE CHAIN 5"/>
    <property type="match status" value="1"/>
</dbReference>
<dbReference type="PRINTS" id="PR01435">
    <property type="entry name" value="NPOXDRDTASE5"/>
</dbReference>
<evidence type="ECO:0000256" key="1">
    <source>
        <dbReference type="ARBA" id="ARBA00004127"/>
    </source>
</evidence>
<dbReference type="PANTHER" id="PTHR42829">
    <property type="entry name" value="NADH-UBIQUINONE OXIDOREDUCTASE CHAIN 5"/>
    <property type="match status" value="1"/>
</dbReference>
<feature type="transmembrane region" description="Helical" evidence="7">
    <location>
        <begin position="121"/>
        <end position="138"/>
    </location>
</feature>
<proteinExistence type="predicted"/>
<evidence type="ECO:0000313" key="10">
    <source>
        <dbReference type="EMBL" id="ALL64653.1"/>
    </source>
</evidence>
<dbReference type="InterPro" id="IPR001750">
    <property type="entry name" value="ND/Mrp_TM"/>
</dbReference>
<feature type="transmembrane region" description="Helical" evidence="7">
    <location>
        <begin position="567"/>
        <end position="584"/>
    </location>
</feature>
<evidence type="ECO:0000259" key="8">
    <source>
        <dbReference type="Pfam" id="PF00361"/>
    </source>
</evidence>
<evidence type="ECO:0000256" key="4">
    <source>
        <dbReference type="ARBA" id="ARBA00023136"/>
    </source>
</evidence>
<evidence type="ECO:0000256" key="6">
    <source>
        <dbReference type="SAM" id="MobiDB-lite"/>
    </source>
</evidence>
<feature type="transmembrane region" description="Helical" evidence="7">
    <location>
        <begin position="384"/>
        <end position="405"/>
    </location>
</feature>
<dbReference type="NCBIfam" id="TIGR01974">
    <property type="entry name" value="NDH_I_L"/>
    <property type="match status" value="1"/>
</dbReference>
<feature type="domain" description="NADH-Ubiquinone oxidoreductase (complex I) chain 5 N-terminal" evidence="9">
    <location>
        <begin position="71"/>
        <end position="122"/>
    </location>
</feature>
<dbReference type="NCBIfam" id="NF005141">
    <property type="entry name" value="PRK06590.1"/>
    <property type="match status" value="1"/>
</dbReference>
<feature type="transmembrane region" description="Helical" evidence="7">
    <location>
        <begin position="345"/>
        <end position="364"/>
    </location>
</feature>
<keyword evidence="4 7" id="KW-0472">Membrane</keyword>
<dbReference type="Gene3D" id="1.20.5.2700">
    <property type="match status" value="1"/>
</dbReference>
<evidence type="ECO:0000313" key="11">
    <source>
        <dbReference type="Proteomes" id="UP000019146"/>
    </source>
</evidence>
<dbReference type="Pfam" id="PF00662">
    <property type="entry name" value="Proton_antipo_N"/>
    <property type="match status" value="1"/>
</dbReference>